<evidence type="ECO:0000256" key="1">
    <source>
        <dbReference type="ARBA" id="ARBA00006336"/>
    </source>
</evidence>
<sequence>MKRALLNIDYTNDFVAEDGALTCGVPAQNIESNIIKLTKAFIKEKSEVIFAIDLHNENDPYHPETALYPPHNIVGTKGRELYGGLKAIFENVSEEDEKYIRWIDKTRYSAFAGTDLAIYLRSRGVEEIHICGVATDICCLHTAIDAYNLGFKIVMHSNAMASFNPIGHEWALQHFEKALGAKVI</sequence>
<gene>
    <name evidence="4" type="ORF">CD32_20290</name>
</gene>
<dbReference type="Pfam" id="PF00857">
    <property type="entry name" value="Isochorismatase"/>
    <property type="match status" value="1"/>
</dbReference>
<comment type="similarity">
    <text evidence="1">Belongs to the isochorismatase family.</text>
</comment>
<dbReference type="eggNOG" id="COG1335">
    <property type="taxonomic scope" value="Bacteria"/>
</dbReference>
<name>A0A0A3J3R1_9BACI</name>
<keyword evidence="5" id="KW-1185">Reference proteome</keyword>
<dbReference type="AlphaFoldDB" id="A0A0A3J3R1"/>
<dbReference type="InterPro" id="IPR000868">
    <property type="entry name" value="Isochorismatase-like_dom"/>
</dbReference>
<dbReference type="PANTHER" id="PTHR43540:SF10">
    <property type="entry name" value="ISOCHORISMATASE"/>
    <property type="match status" value="1"/>
</dbReference>
<evidence type="ECO:0000256" key="2">
    <source>
        <dbReference type="ARBA" id="ARBA00022801"/>
    </source>
</evidence>
<dbReference type="GO" id="GO:0016787">
    <property type="term" value="F:hydrolase activity"/>
    <property type="evidence" value="ECO:0007669"/>
    <property type="project" value="UniProtKB-KW"/>
</dbReference>
<dbReference type="Proteomes" id="UP000030437">
    <property type="component" value="Unassembled WGS sequence"/>
</dbReference>
<organism evidence="4 5">
    <name type="scientific">Lysinibacillus odysseyi 34hs-1 = NBRC 100172</name>
    <dbReference type="NCBI Taxonomy" id="1220589"/>
    <lineage>
        <taxon>Bacteria</taxon>
        <taxon>Bacillati</taxon>
        <taxon>Bacillota</taxon>
        <taxon>Bacilli</taxon>
        <taxon>Bacillales</taxon>
        <taxon>Bacillaceae</taxon>
        <taxon>Lysinibacillus</taxon>
    </lineage>
</organism>
<dbReference type="RefSeq" id="WP_036158377.1">
    <property type="nucleotide sequence ID" value="NZ_AVCX01000001.1"/>
</dbReference>
<dbReference type="CDD" id="cd00431">
    <property type="entry name" value="cysteine_hydrolases"/>
    <property type="match status" value="1"/>
</dbReference>
<reference evidence="4 5" key="1">
    <citation type="submission" date="2014-02" db="EMBL/GenBank/DDBJ databases">
        <title>Draft genome sequence of Lysinibacillus odysseyi NBRC 100172.</title>
        <authorList>
            <person name="Zhang F."/>
            <person name="Wang G."/>
            <person name="Zhang L."/>
        </authorList>
    </citation>
    <scope>NUCLEOTIDE SEQUENCE [LARGE SCALE GENOMIC DNA]</scope>
    <source>
        <strain evidence="4 5">NBRC 100172</strain>
    </source>
</reference>
<feature type="domain" description="Isochorismatase-like" evidence="3">
    <location>
        <begin position="4"/>
        <end position="183"/>
    </location>
</feature>
<dbReference type="InterPro" id="IPR036380">
    <property type="entry name" value="Isochorismatase-like_sf"/>
</dbReference>
<protein>
    <submittedName>
        <fullName evidence="4">Isochorismatase</fullName>
    </submittedName>
</protein>
<proteinExistence type="inferred from homology"/>
<keyword evidence="2" id="KW-0378">Hydrolase</keyword>
<dbReference type="Gene3D" id="3.40.50.850">
    <property type="entry name" value="Isochorismatase-like"/>
    <property type="match status" value="1"/>
</dbReference>
<dbReference type="EMBL" id="JPVP01000060">
    <property type="protein sequence ID" value="KGR81687.1"/>
    <property type="molecule type" value="Genomic_DNA"/>
</dbReference>
<evidence type="ECO:0000313" key="5">
    <source>
        <dbReference type="Proteomes" id="UP000030437"/>
    </source>
</evidence>
<comment type="caution">
    <text evidence="4">The sequence shown here is derived from an EMBL/GenBank/DDBJ whole genome shotgun (WGS) entry which is preliminary data.</text>
</comment>
<dbReference type="PANTHER" id="PTHR43540">
    <property type="entry name" value="PEROXYUREIDOACRYLATE/UREIDOACRYLATE AMIDOHYDROLASE-RELATED"/>
    <property type="match status" value="1"/>
</dbReference>
<dbReference type="STRING" id="1220589.CD32_20290"/>
<evidence type="ECO:0000259" key="3">
    <source>
        <dbReference type="Pfam" id="PF00857"/>
    </source>
</evidence>
<accession>A0A0A3J3R1</accession>
<evidence type="ECO:0000313" key="4">
    <source>
        <dbReference type="EMBL" id="KGR81687.1"/>
    </source>
</evidence>
<dbReference type="InterPro" id="IPR050272">
    <property type="entry name" value="Isochorismatase-like_hydrls"/>
</dbReference>
<dbReference type="OrthoDB" id="9796485at2"/>
<dbReference type="SUPFAM" id="SSF52499">
    <property type="entry name" value="Isochorismatase-like hydrolases"/>
    <property type="match status" value="1"/>
</dbReference>